<organism evidence="1 2">
    <name type="scientific">candidate division CSSED10-310 bacterium</name>
    <dbReference type="NCBI Taxonomy" id="2855610"/>
    <lineage>
        <taxon>Bacteria</taxon>
        <taxon>Bacteria division CSSED10-310</taxon>
    </lineage>
</organism>
<dbReference type="Gene3D" id="3.40.30.10">
    <property type="entry name" value="Glutaredoxin"/>
    <property type="match status" value="1"/>
</dbReference>
<dbReference type="SUPFAM" id="SSF52833">
    <property type="entry name" value="Thioredoxin-like"/>
    <property type="match status" value="1"/>
</dbReference>
<name>A0ABV6YUM7_UNCC1</name>
<dbReference type="EMBL" id="JBHPBY010000064">
    <property type="protein sequence ID" value="MFC1849888.1"/>
    <property type="molecule type" value="Genomic_DNA"/>
</dbReference>
<keyword evidence="2" id="KW-1185">Reference proteome</keyword>
<proteinExistence type="predicted"/>
<comment type="caution">
    <text evidence="1">The sequence shown here is derived from an EMBL/GenBank/DDBJ whole genome shotgun (WGS) entry which is preliminary data.</text>
</comment>
<evidence type="ECO:0000313" key="1">
    <source>
        <dbReference type="EMBL" id="MFC1849888.1"/>
    </source>
</evidence>
<gene>
    <name evidence="1" type="ORF">ACFL27_06730</name>
</gene>
<protein>
    <recommendedName>
        <fullName evidence="3">Thioredoxin-like fold domain-containing protein</fullName>
    </recommendedName>
</protein>
<evidence type="ECO:0000313" key="2">
    <source>
        <dbReference type="Proteomes" id="UP001594351"/>
    </source>
</evidence>
<dbReference type="InterPro" id="IPR036249">
    <property type="entry name" value="Thioredoxin-like_sf"/>
</dbReference>
<dbReference type="Proteomes" id="UP001594351">
    <property type="component" value="Unassembled WGS sequence"/>
</dbReference>
<accession>A0ABV6YUM7</accession>
<evidence type="ECO:0008006" key="3">
    <source>
        <dbReference type="Google" id="ProtNLM"/>
    </source>
</evidence>
<sequence length="72" mass="8325">MEPQLEAADEKSDLFGLRKIDIKNWRSPVAQQYRIRSIPTCMIYDPEGQLKISSSQACWMVANQPDQIQDLE</sequence>
<reference evidence="1 2" key="1">
    <citation type="submission" date="2024-09" db="EMBL/GenBank/DDBJ databases">
        <title>Laminarin stimulates single cell rates of sulfate reduction while oxygen inhibits transcriptomic activity in coastal marine sediment.</title>
        <authorList>
            <person name="Lindsay M."/>
            <person name="Orcutt B."/>
            <person name="Emerson D."/>
            <person name="Stepanauskas R."/>
            <person name="D'Angelo T."/>
        </authorList>
    </citation>
    <scope>NUCLEOTIDE SEQUENCE [LARGE SCALE GENOMIC DNA]</scope>
    <source>
        <strain evidence="1">SAG AM-311-K15</strain>
    </source>
</reference>